<dbReference type="InterPro" id="IPR047575">
    <property type="entry name" value="Sm"/>
</dbReference>
<proteinExistence type="inferred from homology"/>
<dbReference type="Gene3D" id="2.30.30.100">
    <property type="match status" value="1"/>
</dbReference>
<dbReference type="InterPro" id="IPR010920">
    <property type="entry name" value="LSM_dom_sf"/>
</dbReference>
<keyword evidence="4" id="KW-0747">Spliceosome</keyword>
<dbReference type="GO" id="GO:0005689">
    <property type="term" value="C:U12-type spliceosomal complex"/>
    <property type="evidence" value="ECO:0007669"/>
    <property type="project" value="TreeGrafter"/>
</dbReference>
<feature type="domain" description="Sm" evidence="10">
    <location>
        <begin position="39"/>
        <end position="112"/>
    </location>
</feature>
<name>A0A8H3YCP6_9TREE</name>
<evidence type="ECO:0000256" key="9">
    <source>
        <dbReference type="SAM" id="MobiDB-lite"/>
    </source>
</evidence>
<keyword evidence="6" id="KW-0508">mRNA splicing</keyword>
<evidence type="ECO:0000256" key="3">
    <source>
        <dbReference type="ARBA" id="ARBA00022664"/>
    </source>
</evidence>
<dbReference type="SMART" id="SM00651">
    <property type="entry name" value="Sm"/>
    <property type="match status" value="1"/>
</dbReference>
<evidence type="ECO:0000256" key="8">
    <source>
        <dbReference type="ARBA" id="ARBA00023274"/>
    </source>
</evidence>
<dbReference type="GO" id="GO:1990726">
    <property type="term" value="C:Lsm1-7-Pat1 complex"/>
    <property type="evidence" value="ECO:0007669"/>
    <property type="project" value="TreeGrafter"/>
</dbReference>
<evidence type="ECO:0000256" key="6">
    <source>
        <dbReference type="ARBA" id="ARBA00023187"/>
    </source>
</evidence>
<comment type="caution">
    <text evidence="11">The sequence shown here is derived from an EMBL/GenBank/DDBJ whole genome shotgun (WGS) entry which is preliminary data.</text>
</comment>
<keyword evidence="12" id="KW-1185">Reference proteome</keyword>
<accession>A0A8H3YCP6</accession>
<keyword evidence="7" id="KW-0539">Nucleus</keyword>
<evidence type="ECO:0000256" key="2">
    <source>
        <dbReference type="ARBA" id="ARBA00006850"/>
    </source>
</evidence>
<dbReference type="InterPro" id="IPR044641">
    <property type="entry name" value="Lsm7/SmG-like"/>
</dbReference>
<gene>
    <name evidence="11" type="ORF">NliqN6_0891</name>
</gene>
<evidence type="ECO:0000256" key="7">
    <source>
        <dbReference type="ARBA" id="ARBA00023242"/>
    </source>
</evidence>
<dbReference type="GO" id="GO:0000956">
    <property type="term" value="P:nuclear-transcribed mRNA catabolic process"/>
    <property type="evidence" value="ECO:0007669"/>
    <property type="project" value="InterPro"/>
</dbReference>
<dbReference type="PIRSF" id="PIRSF037188">
    <property type="entry name" value="U6_snRNA_Lsm7"/>
    <property type="match status" value="1"/>
</dbReference>
<dbReference type="Proteomes" id="UP000620104">
    <property type="component" value="Unassembled WGS sequence"/>
</dbReference>
<evidence type="ECO:0000256" key="4">
    <source>
        <dbReference type="ARBA" id="ARBA00022728"/>
    </source>
</evidence>
<dbReference type="PROSITE" id="PS52002">
    <property type="entry name" value="SM"/>
    <property type="match status" value="1"/>
</dbReference>
<dbReference type="GO" id="GO:0071004">
    <property type="term" value="C:U2-type prespliceosome"/>
    <property type="evidence" value="ECO:0007669"/>
    <property type="project" value="TreeGrafter"/>
</dbReference>
<comment type="similarity">
    <text evidence="2">Belongs to the snRNP Sm proteins family.</text>
</comment>
<keyword evidence="5" id="KW-0694">RNA-binding</keyword>
<dbReference type="GO" id="GO:0097526">
    <property type="term" value="C:spliceosomal tri-snRNP complex"/>
    <property type="evidence" value="ECO:0007669"/>
    <property type="project" value="TreeGrafter"/>
</dbReference>
<feature type="region of interest" description="Disordered" evidence="9">
    <location>
        <begin position="1"/>
        <end position="38"/>
    </location>
</feature>
<dbReference type="CDD" id="cd01729">
    <property type="entry name" value="LSm7"/>
    <property type="match status" value="1"/>
</dbReference>
<keyword evidence="8" id="KW-0687">Ribonucleoprotein</keyword>
<dbReference type="InterPro" id="IPR017132">
    <property type="entry name" value="Lsm7"/>
</dbReference>
<dbReference type="PANTHER" id="PTHR10553">
    <property type="entry name" value="SMALL NUCLEAR RIBONUCLEOPROTEIN"/>
    <property type="match status" value="1"/>
</dbReference>
<evidence type="ECO:0000259" key="10">
    <source>
        <dbReference type="PROSITE" id="PS52002"/>
    </source>
</evidence>
<dbReference type="PANTHER" id="PTHR10553:SF5">
    <property type="entry name" value="U6 SNRNA-ASSOCIATED SM-LIKE PROTEIN LSM7"/>
    <property type="match status" value="1"/>
</dbReference>
<evidence type="ECO:0000256" key="1">
    <source>
        <dbReference type="ARBA" id="ARBA00004123"/>
    </source>
</evidence>
<dbReference type="GO" id="GO:0003723">
    <property type="term" value="F:RNA binding"/>
    <property type="evidence" value="ECO:0007669"/>
    <property type="project" value="UniProtKB-KW"/>
</dbReference>
<dbReference type="GO" id="GO:0000398">
    <property type="term" value="P:mRNA splicing, via spliceosome"/>
    <property type="evidence" value="ECO:0007669"/>
    <property type="project" value="InterPro"/>
</dbReference>
<sequence>MSEQRGRGGNRGGNRGGRGGGRGGSNANGGAASEKKPREAILDLGRFVDKEIRVKFQGGREVVGVLKGYDQLQNLVLDEVREEPTEGRPGRKLGLVVLRGPTIVVISPMDGYEEVANPFVQAE</sequence>
<dbReference type="EMBL" id="BLZA01000007">
    <property type="protein sequence ID" value="GHJ84489.1"/>
    <property type="molecule type" value="Genomic_DNA"/>
</dbReference>
<dbReference type="SUPFAM" id="SSF50182">
    <property type="entry name" value="Sm-like ribonucleoproteins"/>
    <property type="match status" value="1"/>
</dbReference>
<evidence type="ECO:0000313" key="11">
    <source>
        <dbReference type="EMBL" id="GHJ84489.1"/>
    </source>
</evidence>
<dbReference type="OrthoDB" id="274944at2759"/>
<dbReference type="AlphaFoldDB" id="A0A8H3YCP6"/>
<keyword evidence="3" id="KW-0507">mRNA processing</keyword>
<organism evidence="11 12">
    <name type="scientific">Naganishia liquefaciens</name>
    <dbReference type="NCBI Taxonomy" id="104408"/>
    <lineage>
        <taxon>Eukaryota</taxon>
        <taxon>Fungi</taxon>
        <taxon>Dikarya</taxon>
        <taxon>Basidiomycota</taxon>
        <taxon>Agaricomycotina</taxon>
        <taxon>Tremellomycetes</taxon>
        <taxon>Filobasidiales</taxon>
        <taxon>Filobasidiaceae</taxon>
        <taxon>Naganishia</taxon>
    </lineage>
</organism>
<protein>
    <recommendedName>
        <fullName evidence="10">Sm domain-containing protein</fullName>
    </recommendedName>
</protein>
<dbReference type="Pfam" id="PF01423">
    <property type="entry name" value="LSM"/>
    <property type="match status" value="1"/>
</dbReference>
<comment type="subcellular location">
    <subcellularLocation>
        <location evidence="1">Nucleus</location>
    </subcellularLocation>
</comment>
<evidence type="ECO:0000256" key="5">
    <source>
        <dbReference type="ARBA" id="ARBA00022884"/>
    </source>
</evidence>
<reference evidence="11" key="1">
    <citation type="submission" date="2020-07" db="EMBL/GenBank/DDBJ databases">
        <title>Draft Genome Sequence of a Deep-Sea Yeast, Naganishia (Cryptococcus) liquefaciens strain N6.</title>
        <authorList>
            <person name="Han Y.W."/>
            <person name="Kajitani R."/>
            <person name="Morimoto H."/>
            <person name="Parhat M."/>
            <person name="Tsubouchi H."/>
            <person name="Bakenova O."/>
            <person name="Ogata M."/>
            <person name="Argunhan B."/>
            <person name="Aoki R."/>
            <person name="Kajiwara S."/>
            <person name="Itoh T."/>
            <person name="Iwasaki H."/>
        </authorList>
    </citation>
    <scope>NUCLEOTIDE SEQUENCE</scope>
    <source>
        <strain evidence="11">N6</strain>
    </source>
</reference>
<dbReference type="InterPro" id="IPR001163">
    <property type="entry name" value="Sm_dom_euk/arc"/>
</dbReference>
<feature type="compositionally biased region" description="Gly residues" evidence="9">
    <location>
        <begin position="7"/>
        <end position="27"/>
    </location>
</feature>
<evidence type="ECO:0000313" key="12">
    <source>
        <dbReference type="Proteomes" id="UP000620104"/>
    </source>
</evidence>
<dbReference type="GO" id="GO:0005688">
    <property type="term" value="C:U6 snRNP"/>
    <property type="evidence" value="ECO:0007669"/>
    <property type="project" value="TreeGrafter"/>
</dbReference>
<dbReference type="GO" id="GO:0071013">
    <property type="term" value="C:catalytic step 2 spliceosome"/>
    <property type="evidence" value="ECO:0007669"/>
    <property type="project" value="TreeGrafter"/>
</dbReference>